<gene>
    <name evidence="1" type="ORF">CBG27249</name>
    <name evidence="1" type="ORF">CBG_27249</name>
</gene>
<organism evidence="1 2">
    <name type="scientific">Caenorhabditis briggsae</name>
    <dbReference type="NCBI Taxonomy" id="6238"/>
    <lineage>
        <taxon>Eukaryota</taxon>
        <taxon>Metazoa</taxon>
        <taxon>Ecdysozoa</taxon>
        <taxon>Nematoda</taxon>
        <taxon>Chromadorea</taxon>
        <taxon>Rhabditida</taxon>
        <taxon>Rhabditina</taxon>
        <taxon>Rhabditomorpha</taxon>
        <taxon>Rhabditoidea</taxon>
        <taxon>Rhabditidae</taxon>
        <taxon>Peloderinae</taxon>
        <taxon>Caenorhabditis</taxon>
    </lineage>
</organism>
<dbReference type="RefSeq" id="XP_045098357.1">
    <property type="nucleotide sequence ID" value="XM_045238216.1"/>
</dbReference>
<dbReference type="KEGG" id="cbr:CBG_27249"/>
<keyword evidence="2" id="KW-1185">Reference proteome</keyword>
<dbReference type="AlphaFoldDB" id="B6IFX1"/>
<dbReference type="CTD" id="68918704"/>
<name>B6IFX1_CAEBR</name>
<dbReference type="HOGENOM" id="CLU_2690049_0_0_1"/>
<reference evidence="1 2" key="1">
    <citation type="journal article" date="2003" name="PLoS Biol.">
        <title>The genome sequence of Caenorhabditis briggsae: a platform for comparative genomics.</title>
        <authorList>
            <person name="Stein L.D."/>
            <person name="Bao Z."/>
            <person name="Blasiar D."/>
            <person name="Blumenthal T."/>
            <person name="Brent M.R."/>
            <person name="Chen N."/>
            <person name="Chinwalla A."/>
            <person name="Clarke L."/>
            <person name="Clee C."/>
            <person name="Coghlan A."/>
            <person name="Coulson A."/>
            <person name="D'Eustachio P."/>
            <person name="Fitch D.H."/>
            <person name="Fulton L.A."/>
            <person name="Fulton R.E."/>
            <person name="Griffiths-Jones S."/>
            <person name="Harris T.W."/>
            <person name="Hillier L.W."/>
            <person name="Kamath R."/>
            <person name="Kuwabara P.E."/>
            <person name="Mardis E.R."/>
            <person name="Marra M.A."/>
            <person name="Miner T.L."/>
            <person name="Minx P."/>
            <person name="Mullikin J.C."/>
            <person name="Plumb R.W."/>
            <person name="Rogers J."/>
            <person name="Schein J.E."/>
            <person name="Sohrmann M."/>
            <person name="Spieth J."/>
            <person name="Stajich J.E."/>
            <person name="Wei C."/>
            <person name="Willey D."/>
            <person name="Wilson R.K."/>
            <person name="Durbin R."/>
            <person name="Waterston R.H."/>
        </authorList>
    </citation>
    <scope>NUCLEOTIDE SEQUENCE [LARGE SCALE GENOMIC DNA]</scope>
    <source>
        <strain evidence="1 2">AF16</strain>
    </source>
</reference>
<proteinExistence type="predicted"/>
<dbReference type="InParanoid" id="B6IFX1"/>
<dbReference type="GeneID" id="68918704"/>
<evidence type="ECO:0000313" key="2">
    <source>
        <dbReference type="Proteomes" id="UP000008549"/>
    </source>
</evidence>
<dbReference type="EMBL" id="HE601135">
    <property type="protein sequence ID" value="CAR98787.1"/>
    <property type="molecule type" value="Genomic_DNA"/>
</dbReference>
<accession>B6IFX1</accession>
<dbReference type="Proteomes" id="UP000008549">
    <property type="component" value="Unassembled WGS sequence"/>
</dbReference>
<protein>
    <submittedName>
        <fullName evidence="1">Protein CBG27249</fullName>
    </submittedName>
</protein>
<sequence length="74" mass="8566">MAILLAFGVYYIFKYNYDLYKMQKLGEDVKCALPSYVTVSSDSGRITPLPSYDDKEQQNYPKLQHLFLALPPRV</sequence>
<evidence type="ECO:0000313" key="1">
    <source>
        <dbReference type="EMBL" id="CAR98787.1"/>
    </source>
</evidence>
<reference evidence="1 2" key="2">
    <citation type="journal article" date="2011" name="PLoS Genet.">
        <title>Caenorhabditis briggsae recombinant inbred line genotypes reveal inter-strain incompatibility and the evolution of recombination.</title>
        <authorList>
            <person name="Ross J.A."/>
            <person name="Koboldt D.C."/>
            <person name="Staisch J.E."/>
            <person name="Chamberlin H.M."/>
            <person name="Gupta B.P."/>
            <person name="Miller R.D."/>
            <person name="Baird S.E."/>
            <person name="Haag E.S."/>
        </authorList>
    </citation>
    <scope>NUCLEOTIDE SEQUENCE [LARGE SCALE GENOMIC DNA]</scope>
    <source>
        <strain evidence="1 2">AF16</strain>
    </source>
</reference>